<dbReference type="GO" id="GO:0016787">
    <property type="term" value="F:hydrolase activity"/>
    <property type="evidence" value="ECO:0007669"/>
    <property type="project" value="UniProtKB-KW"/>
</dbReference>
<name>A0ABV3Z337_9PROT</name>
<accession>A0ABV3Z337</accession>
<reference evidence="2 3" key="1">
    <citation type="submission" date="2024-05" db="EMBL/GenBank/DDBJ databases">
        <title>Three bacterial strains, DH-69, EH-24, and ECK-19 isolated from coastal sediments.</title>
        <authorList>
            <person name="Ye Y.-Q."/>
            <person name="Du Z.-J."/>
        </authorList>
    </citation>
    <scope>NUCLEOTIDE SEQUENCE [LARGE SCALE GENOMIC DNA]</scope>
    <source>
        <strain evidence="2 3">ECK-19</strain>
    </source>
</reference>
<proteinExistence type="predicted"/>
<evidence type="ECO:0000313" key="2">
    <source>
        <dbReference type="EMBL" id="MEX6633195.1"/>
    </source>
</evidence>
<protein>
    <submittedName>
        <fullName evidence="2">Alpha/beta hydrolase</fullName>
    </submittedName>
</protein>
<dbReference type="RefSeq" id="WP_369313145.1">
    <property type="nucleotide sequence ID" value="NZ_JBEHZE010000001.1"/>
</dbReference>
<sequence>MRKFALFVLPIVAIFGVLVLLRTPDTDPLAMAEKYTNAESQFADNGAGLRVHYHDQGNPDGIPIVLVHGTSASLHNWEPLVALLGDEYRVITYTQPGHGLTGPHPDDDYQFSGMADALDLLVETLDLDQFVLGGNSMGGWVSWRYALANPDKVSALILLDASGMPLREGEENPPLNIGFKLLGTPIGRFLMQQYTPRSLVKKSAMETVSVKSIITDEMVDRYWELLRLPGNRRAAALRALADRETHYADEIHELTMPILLIWGEDDQLIYVSAVKSFQERLPHAEAVVYDGIGHLPMEEAPAKTAADIEKFLQQSFVEKPN</sequence>
<dbReference type="Proteomes" id="UP001560685">
    <property type="component" value="Unassembled WGS sequence"/>
</dbReference>
<dbReference type="InterPro" id="IPR000073">
    <property type="entry name" value="AB_hydrolase_1"/>
</dbReference>
<keyword evidence="3" id="KW-1185">Reference proteome</keyword>
<comment type="caution">
    <text evidence="2">The sequence shown here is derived from an EMBL/GenBank/DDBJ whole genome shotgun (WGS) entry which is preliminary data.</text>
</comment>
<dbReference type="InterPro" id="IPR029058">
    <property type="entry name" value="AB_hydrolase_fold"/>
</dbReference>
<dbReference type="InterPro" id="IPR000639">
    <property type="entry name" value="Epox_hydrolase-like"/>
</dbReference>
<dbReference type="Gene3D" id="3.40.50.1820">
    <property type="entry name" value="alpha/beta hydrolase"/>
    <property type="match status" value="1"/>
</dbReference>
<evidence type="ECO:0000259" key="1">
    <source>
        <dbReference type="Pfam" id="PF00561"/>
    </source>
</evidence>
<organism evidence="2 3">
    <name type="scientific">Hyphococcus lacteus</name>
    <dbReference type="NCBI Taxonomy" id="3143536"/>
    <lineage>
        <taxon>Bacteria</taxon>
        <taxon>Pseudomonadati</taxon>
        <taxon>Pseudomonadota</taxon>
        <taxon>Alphaproteobacteria</taxon>
        <taxon>Parvularculales</taxon>
        <taxon>Parvularculaceae</taxon>
        <taxon>Hyphococcus</taxon>
    </lineage>
</organism>
<dbReference type="PANTHER" id="PTHR43798:SF33">
    <property type="entry name" value="HYDROLASE, PUTATIVE (AFU_ORTHOLOGUE AFUA_2G14860)-RELATED"/>
    <property type="match status" value="1"/>
</dbReference>
<evidence type="ECO:0000313" key="3">
    <source>
        <dbReference type="Proteomes" id="UP001560685"/>
    </source>
</evidence>
<gene>
    <name evidence="2" type="ORF">ABFZ84_06485</name>
</gene>
<dbReference type="EMBL" id="JBEHZE010000001">
    <property type="protein sequence ID" value="MEX6633195.1"/>
    <property type="molecule type" value="Genomic_DNA"/>
</dbReference>
<feature type="domain" description="AB hydrolase-1" evidence="1">
    <location>
        <begin position="63"/>
        <end position="301"/>
    </location>
</feature>
<keyword evidence="2" id="KW-0378">Hydrolase</keyword>
<dbReference type="InterPro" id="IPR050266">
    <property type="entry name" value="AB_hydrolase_sf"/>
</dbReference>
<dbReference type="PANTHER" id="PTHR43798">
    <property type="entry name" value="MONOACYLGLYCEROL LIPASE"/>
    <property type="match status" value="1"/>
</dbReference>
<dbReference type="PRINTS" id="PR00412">
    <property type="entry name" value="EPOXHYDRLASE"/>
</dbReference>
<dbReference type="PRINTS" id="PR00111">
    <property type="entry name" value="ABHYDROLASE"/>
</dbReference>
<dbReference type="SUPFAM" id="SSF53474">
    <property type="entry name" value="alpha/beta-Hydrolases"/>
    <property type="match status" value="1"/>
</dbReference>
<dbReference type="Pfam" id="PF00561">
    <property type="entry name" value="Abhydrolase_1"/>
    <property type="match status" value="1"/>
</dbReference>